<evidence type="ECO:0000313" key="2">
    <source>
        <dbReference type="EMBL" id="CEG10382.1"/>
    </source>
</evidence>
<feature type="domain" description="Phytase-like" evidence="1">
    <location>
        <begin position="79"/>
        <end position="330"/>
    </location>
</feature>
<evidence type="ECO:0000313" key="3">
    <source>
        <dbReference type="Proteomes" id="UP000035762"/>
    </source>
</evidence>
<sequence>MARCISRRAFLGRAVGGLAAAQIIPLFQNRAQARPADAIVPVEVNARAMGSFDLRDPSHVRFGSFQFRSGLALTSPFRKFGGLSSLHLDAAGENFVMASDKGDWFTGRLVYSGDALSGLADVRSAPMRDRDGQPLAAKGWFDTESLTFDGSIAYVGIERVNKIVRFDFDKGGILARAEEVAAPPEIAKLPYNRGLESLVYIGKGHRLAGTILAISERSLDADGNIAAFLIGGPSPGIFHIKRSNDFDVSDATLLPSGDVLLLERKFSLTKGVGIQVRCIPVSTFAPGSLVDGPVLFAADLGAEIDNFEGIAAHVARSGETVITLISDDNFSVIQRTLLVQFTLLDR</sequence>
<protein>
    <recommendedName>
        <fullName evidence="1">Phytase-like domain-containing protein</fullName>
    </recommendedName>
</protein>
<dbReference type="RefSeq" id="WP_048757904.1">
    <property type="nucleotide sequence ID" value="NZ_CCAZ020000002.1"/>
</dbReference>
<dbReference type="Proteomes" id="UP000035762">
    <property type="component" value="Unassembled WGS sequence"/>
</dbReference>
<accession>A0A090MV94</accession>
<dbReference type="Pfam" id="PF13449">
    <property type="entry name" value="Phytase-like"/>
    <property type="match status" value="1"/>
</dbReference>
<keyword evidence="3" id="KW-1185">Reference proteome</keyword>
<reference evidence="2 3" key="1">
    <citation type="journal article" date="2014" name="Genome Announc.">
        <title>Genome Sequence of Afipia felis Strain 76713, Isolated in Hospital Water Using an Amoeba Co-Culture Procedure.</title>
        <authorList>
            <person name="Benamar S."/>
            <person name="La Scola B."/>
            <person name="Croce O."/>
        </authorList>
    </citation>
    <scope>NUCLEOTIDE SEQUENCE [LARGE SCALE GENOMIC DNA]</scope>
    <source>
        <strain evidence="2 3">76713</strain>
    </source>
</reference>
<dbReference type="PROSITE" id="PS51318">
    <property type="entry name" value="TAT"/>
    <property type="match status" value="1"/>
</dbReference>
<dbReference type="InterPro" id="IPR027372">
    <property type="entry name" value="Phytase-like_dom"/>
</dbReference>
<organism evidence="2 3">
    <name type="scientific">Afipia felis</name>
    <name type="common">Cat scratch disease bacillus</name>
    <dbReference type="NCBI Taxonomy" id="1035"/>
    <lineage>
        <taxon>Bacteria</taxon>
        <taxon>Pseudomonadati</taxon>
        <taxon>Pseudomonadota</taxon>
        <taxon>Alphaproteobacteria</taxon>
        <taxon>Hyphomicrobiales</taxon>
        <taxon>Nitrobacteraceae</taxon>
        <taxon>Afipia</taxon>
    </lineage>
</organism>
<gene>
    <name evidence="2" type="ORF">BN961_03821</name>
</gene>
<dbReference type="InterPro" id="IPR014567">
    <property type="entry name" value="UCP031900"/>
</dbReference>
<evidence type="ECO:0000259" key="1">
    <source>
        <dbReference type="Pfam" id="PF13449"/>
    </source>
</evidence>
<dbReference type="InterPro" id="IPR006311">
    <property type="entry name" value="TAT_signal"/>
</dbReference>
<proteinExistence type="predicted"/>
<dbReference type="OrthoDB" id="9798693at2"/>
<dbReference type="PIRSF" id="PIRSF031900">
    <property type="entry name" value="UCP031900"/>
    <property type="match status" value="1"/>
</dbReference>
<dbReference type="AlphaFoldDB" id="A0A090MV94"/>
<dbReference type="EMBL" id="CCAZ020000002">
    <property type="protein sequence ID" value="CEG10382.1"/>
    <property type="molecule type" value="Genomic_DNA"/>
</dbReference>
<dbReference type="STRING" id="1035.BN961_03821"/>
<name>A0A090MV94_AFIFE</name>
<comment type="caution">
    <text evidence="2">The sequence shown here is derived from an EMBL/GenBank/DDBJ whole genome shotgun (WGS) entry which is preliminary data.</text>
</comment>